<feature type="region of interest" description="Disordered" evidence="1">
    <location>
        <begin position="1"/>
        <end position="21"/>
    </location>
</feature>
<keyword evidence="3" id="KW-1185">Reference proteome</keyword>
<evidence type="ECO:0000313" key="3">
    <source>
        <dbReference type="Proteomes" id="UP000799750"/>
    </source>
</evidence>
<organism evidence="2 3">
    <name type="scientific">Lophium mytilinum</name>
    <dbReference type="NCBI Taxonomy" id="390894"/>
    <lineage>
        <taxon>Eukaryota</taxon>
        <taxon>Fungi</taxon>
        <taxon>Dikarya</taxon>
        <taxon>Ascomycota</taxon>
        <taxon>Pezizomycotina</taxon>
        <taxon>Dothideomycetes</taxon>
        <taxon>Pleosporomycetidae</taxon>
        <taxon>Mytilinidiales</taxon>
        <taxon>Mytilinidiaceae</taxon>
        <taxon>Lophium</taxon>
    </lineage>
</organism>
<evidence type="ECO:0000313" key="2">
    <source>
        <dbReference type="EMBL" id="KAF2490714.1"/>
    </source>
</evidence>
<proteinExistence type="predicted"/>
<dbReference type="AlphaFoldDB" id="A0A6A6QFB6"/>
<reference evidence="2" key="1">
    <citation type="journal article" date="2020" name="Stud. Mycol.">
        <title>101 Dothideomycetes genomes: a test case for predicting lifestyles and emergence of pathogens.</title>
        <authorList>
            <person name="Haridas S."/>
            <person name="Albert R."/>
            <person name="Binder M."/>
            <person name="Bloem J."/>
            <person name="Labutti K."/>
            <person name="Salamov A."/>
            <person name="Andreopoulos B."/>
            <person name="Baker S."/>
            <person name="Barry K."/>
            <person name="Bills G."/>
            <person name="Bluhm B."/>
            <person name="Cannon C."/>
            <person name="Castanera R."/>
            <person name="Culley D."/>
            <person name="Daum C."/>
            <person name="Ezra D."/>
            <person name="Gonzalez J."/>
            <person name="Henrissat B."/>
            <person name="Kuo A."/>
            <person name="Liang C."/>
            <person name="Lipzen A."/>
            <person name="Lutzoni F."/>
            <person name="Magnuson J."/>
            <person name="Mondo S."/>
            <person name="Nolan M."/>
            <person name="Ohm R."/>
            <person name="Pangilinan J."/>
            <person name="Park H.-J."/>
            <person name="Ramirez L."/>
            <person name="Alfaro M."/>
            <person name="Sun H."/>
            <person name="Tritt A."/>
            <person name="Yoshinaga Y."/>
            <person name="Zwiers L.-H."/>
            <person name="Turgeon B."/>
            <person name="Goodwin S."/>
            <person name="Spatafora J."/>
            <person name="Crous P."/>
            <person name="Grigoriev I."/>
        </authorList>
    </citation>
    <scope>NUCLEOTIDE SEQUENCE</scope>
    <source>
        <strain evidence="2">CBS 269.34</strain>
    </source>
</reference>
<name>A0A6A6QFB6_9PEZI</name>
<accession>A0A6A6QFB6</accession>
<protein>
    <submittedName>
        <fullName evidence="2">Uncharacterized protein</fullName>
    </submittedName>
</protein>
<feature type="region of interest" description="Disordered" evidence="1">
    <location>
        <begin position="65"/>
        <end position="86"/>
    </location>
</feature>
<gene>
    <name evidence="2" type="ORF">BU16DRAFT_543023</name>
</gene>
<dbReference type="EMBL" id="MU004196">
    <property type="protein sequence ID" value="KAF2490714.1"/>
    <property type="molecule type" value="Genomic_DNA"/>
</dbReference>
<dbReference type="Proteomes" id="UP000799750">
    <property type="component" value="Unassembled WGS sequence"/>
</dbReference>
<sequence length="169" mass="17800">MLKRDPWTRTGSGGGTSEKARLCLTAFSPPVRTPEHHPAPPTAVQFRCMEAGRLLVPVAERAASLNTSSARPQDENARHGLPSRAPAPGCVTVVEGYLGTAVSLIKAGESAIKLQAATDAMERAAGEHALESRRAIGDVAVSRTEVGKRGADVDSTTVLLRRINNVIQG</sequence>
<evidence type="ECO:0000256" key="1">
    <source>
        <dbReference type="SAM" id="MobiDB-lite"/>
    </source>
</evidence>